<dbReference type="Proteomes" id="UP000607653">
    <property type="component" value="Unassembled WGS sequence"/>
</dbReference>
<proteinExistence type="predicted"/>
<gene>
    <name evidence="1" type="ORF">HUJ06_019881</name>
</gene>
<keyword evidence="2" id="KW-1185">Reference proteome</keyword>
<name>A0A822XLK9_NELNU</name>
<accession>A0A822XLK9</accession>
<organism evidence="1 2">
    <name type="scientific">Nelumbo nucifera</name>
    <name type="common">Sacred lotus</name>
    <dbReference type="NCBI Taxonomy" id="4432"/>
    <lineage>
        <taxon>Eukaryota</taxon>
        <taxon>Viridiplantae</taxon>
        <taxon>Streptophyta</taxon>
        <taxon>Embryophyta</taxon>
        <taxon>Tracheophyta</taxon>
        <taxon>Spermatophyta</taxon>
        <taxon>Magnoliopsida</taxon>
        <taxon>Proteales</taxon>
        <taxon>Nelumbonaceae</taxon>
        <taxon>Nelumbo</taxon>
    </lineage>
</organism>
<dbReference type="AlphaFoldDB" id="A0A822XLK9"/>
<comment type="caution">
    <text evidence="1">The sequence shown here is derived from an EMBL/GenBank/DDBJ whole genome shotgun (WGS) entry which is preliminary data.</text>
</comment>
<protein>
    <submittedName>
        <fullName evidence="1">Uncharacterized protein</fullName>
    </submittedName>
</protein>
<evidence type="ECO:0000313" key="1">
    <source>
        <dbReference type="EMBL" id="DAD18418.1"/>
    </source>
</evidence>
<dbReference type="EMBL" id="DUZY01000001">
    <property type="protein sequence ID" value="DAD18418.1"/>
    <property type="molecule type" value="Genomic_DNA"/>
</dbReference>
<reference evidence="1 2" key="1">
    <citation type="journal article" date="2020" name="Mol. Biol. Evol.">
        <title>Distinct Expression and Methylation Patterns for Genes with Different Fates following a Single Whole-Genome Duplication in Flowering Plants.</title>
        <authorList>
            <person name="Shi T."/>
            <person name="Rahmani R.S."/>
            <person name="Gugger P.F."/>
            <person name="Wang M."/>
            <person name="Li H."/>
            <person name="Zhang Y."/>
            <person name="Li Z."/>
            <person name="Wang Q."/>
            <person name="Van de Peer Y."/>
            <person name="Marchal K."/>
            <person name="Chen J."/>
        </authorList>
    </citation>
    <scope>NUCLEOTIDE SEQUENCE [LARGE SCALE GENOMIC DNA]</scope>
    <source>
        <tissue evidence="1">Leaf</tissue>
    </source>
</reference>
<evidence type="ECO:0000313" key="2">
    <source>
        <dbReference type="Proteomes" id="UP000607653"/>
    </source>
</evidence>
<sequence length="27" mass="2935">MTAGVGCWGNDPMLSGEWRDALERILG</sequence>